<dbReference type="AlphaFoldDB" id="A0A7J8WDQ0"/>
<feature type="compositionally biased region" description="Basic and acidic residues" evidence="1">
    <location>
        <begin position="69"/>
        <end position="78"/>
    </location>
</feature>
<evidence type="ECO:0000313" key="2">
    <source>
        <dbReference type="EMBL" id="MBA0672769.1"/>
    </source>
</evidence>
<dbReference type="OrthoDB" id="994996at2759"/>
<dbReference type="EMBL" id="JABFAB010245791">
    <property type="protein sequence ID" value="MBA0672769.1"/>
    <property type="molecule type" value="Genomic_DNA"/>
</dbReference>
<evidence type="ECO:0000256" key="1">
    <source>
        <dbReference type="SAM" id="MobiDB-lite"/>
    </source>
</evidence>
<sequence length="93" mass="10535">MFQISDFSENEVFFSFTDGLKPWGKQELQHRGVQELTNAMMVAESIVELASRMDMFESSKPNRRGNGGYHEKDEEGHSYDGNGSSNDGDDRKP</sequence>
<gene>
    <name evidence="2" type="ORF">Goklo_029168</name>
</gene>
<organism evidence="2 3">
    <name type="scientific">Gossypium klotzschianum</name>
    <dbReference type="NCBI Taxonomy" id="34286"/>
    <lineage>
        <taxon>Eukaryota</taxon>
        <taxon>Viridiplantae</taxon>
        <taxon>Streptophyta</taxon>
        <taxon>Embryophyta</taxon>
        <taxon>Tracheophyta</taxon>
        <taxon>Spermatophyta</taxon>
        <taxon>Magnoliopsida</taxon>
        <taxon>eudicotyledons</taxon>
        <taxon>Gunneridae</taxon>
        <taxon>Pentapetalae</taxon>
        <taxon>rosids</taxon>
        <taxon>malvids</taxon>
        <taxon>Malvales</taxon>
        <taxon>Malvaceae</taxon>
        <taxon>Malvoideae</taxon>
        <taxon>Gossypium</taxon>
    </lineage>
</organism>
<proteinExistence type="predicted"/>
<name>A0A7J8WDQ0_9ROSI</name>
<evidence type="ECO:0000313" key="3">
    <source>
        <dbReference type="Proteomes" id="UP000593573"/>
    </source>
</evidence>
<accession>A0A7J8WDQ0</accession>
<feature type="region of interest" description="Disordered" evidence="1">
    <location>
        <begin position="53"/>
        <end position="93"/>
    </location>
</feature>
<comment type="caution">
    <text evidence="2">The sequence shown here is derived from an EMBL/GenBank/DDBJ whole genome shotgun (WGS) entry which is preliminary data.</text>
</comment>
<keyword evidence="3" id="KW-1185">Reference proteome</keyword>
<dbReference type="Proteomes" id="UP000593573">
    <property type="component" value="Unassembled WGS sequence"/>
</dbReference>
<protein>
    <submittedName>
        <fullName evidence="2">Uncharacterized protein</fullName>
    </submittedName>
</protein>
<reference evidence="2 3" key="1">
    <citation type="journal article" date="2019" name="Genome Biol. Evol.">
        <title>Insights into the evolution of the New World diploid cottons (Gossypium, subgenus Houzingenia) based on genome sequencing.</title>
        <authorList>
            <person name="Grover C.E."/>
            <person name="Arick M.A. 2nd"/>
            <person name="Thrash A."/>
            <person name="Conover J.L."/>
            <person name="Sanders W.S."/>
            <person name="Peterson D.G."/>
            <person name="Frelichowski J.E."/>
            <person name="Scheffler J.A."/>
            <person name="Scheffler B.E."/>
            <person name="Wendel J.F."/>
        </authorList>
    </citation>
    <scope>NUCLEOTIDE SEQUENCE [LARGE SCALE GENOMIC DNA]</scope>
    <source>
        <strain evidence="2">57</strain>
        <tissue evidence="2">Leaf</tissue>
    </source>
</reference>